<dbReference type="PANTHER" id="PTHR44196">
    <property type="entry name" value="DEHYDROGENASE/REDUCTASE SDR FAMILY MEMBER 7B"/>
    <property type="match status" value="1"/>
</dbReference>
<dbReference type="OrthoDB" id="9787298at2"/>
<dbReference type="PROSITE" id="PS00061">
    <property type="entry name" value="ADH_SHORT"/>
    <property type="match status" value="1"/>
</dbReference>
<dbReference type="PRINTS" id="PR00081">
    <property type="entry name" value="GDHRDH"/>
</dbReference>
<accession>A0A4R5U721</accession>
<evidence type="ECO:0000313" key="5">
    <source>
        <dbReference type="Proteomes" id="UP000295543"/>
    </source>
</evidence>
<dbReference type="InterPro" id="IPR036291">
    <property type="entry name" value="NAD(P)-bd_dom_sf"/>
</dbReference>
<dbReference type="PANTHER" id="PTHR44196:SF1">
    <property type="entry name" value="DEHYDROGENASE_REDUCTASE SDR FAMILY MEMBER 7B"/>
    <property type="match status" value="1"/>
</dbReference>
<dbReference type="NCBIfam" id="NF006565">
    <property type="entry name" value="PRK09072.1"/>
    <property type="match status" value="1"/>
</dbReference>
<name>A0A4R5U721_9GAMM</name>
<reference evidence="4 5" key="1">
    <citation type="submission" date="2019-03" db="EMBL/GenBank/DDBJ databases">
        <title>Luteimonas zhaokaii sp.nov., isolated from the rectal contents of Plateau pika in Yushu, Qinghai Province, China.</title>
        <authorList>
            <person name="Zhang G."/>
        </authorList>
    </citation>
    <scope>NUCLEOTIDE SEQUENCE [LARGE SCALE GENOMIC DNA]</scope>
    <source>
        <strain evidence="4 5">THG-MD21</strain>
    </source>
</reference>
<keyword evidence="2" id="KW-0560">Oxidoreductase</keyword>
<dbReference type="Pfam" id="PF00106">
    <property type="entry name" value="adh_short"/>
    <property type="match status" value="1"/>
</dbReference>
<evidence type="ECO:0000256" key="1">
    <source>
        <dbReference type="ARBA" id="ARBA00006484"/>
    </source>
</evidence>
<dbReference type="AlphaFoldDB" id="A0A4R5U721"/>
<comment type="similarity">
    <text evidence="1">Belongs to the short-chain dehydrogenases/reductases (SDR) family.</text>
</comment>
<dbReference type="EMBL" id="SMTG01000006">
    <property type="protein sequence ID" value="TDK29591.1"/>
    <property type="molecule type" value="Genomic_DNA"/>
</dbReference>
<comment type="caution">
    <text evidence="4">The sequence shown here is derived from an EMBL/GenBank/DDBJ whole genome shotgun (WGS) entry which is preliminary data.</text>
</comment>
<dbReference type="GO" id="GO:0016491">
    <property type="term" value="F:oxidoreductase activity"/>
    <property type="evidence" value="ECO:0007669"/>
    <property type="project" value="UniProtKB-KW"/>
</dbReference>
<feature type="compositionally biased region" description="Basic and acidic residues" evidence="3">
    <location>
        <begin position="268"/>
        <end position="279"/>
    </location>
</feature>
<dbReference type="RefSeq" id="WP_133394494.1">
    <property type="nucleotide sequence ID" value="NZ_SMTG01000006.1"/>
</dbReference>
<gene>
    <name evidence="4" type="ORF">E2F49_14235</name>
</gene>
<proteinExistence type="inferred from homology"/>
<evidence type="ECO:0000313" key="4">
    <source>
        <dbReference type="EMBL" id="TDK29591.1"/>
    </source>
</evidence>
<keyword evidence="5" id="KW-1185">Reference proteome</keyword>
<sequence length="279" mass="29742">MDLHGKTVVLTGASGGIGAALATRLVARGAHVLAVARHPEPLNALARRHPAGAITPFAADLTEPADRAALLAHARTLLPSPSILVIAHARPAFGMFGAQHEAEFEALVRSNLLAPMQLIRCLLPVLQAHPQAAVLAVGSTFGSLAFPGFAAYSASKFGLRGLIEGLGREHADGPVRFQYIAPRATRTPFNTPAVDALNQTLGTRVDAPERVAEALVRAIERGTRRRQLGWPEGLFARINALLPGVVDRSLARQLPQIRHHAGGTPSNDYRENRHDPLPL</sequence>
<dbReference type="InterPro" id="IPR002347">
    <property type="entry name" value="SDR_fam"/>
</dbReference>
<protein>
    <submittedName>
        <fullName evidence="4">SDR family oxidoreductase</fullName>
    </submittedName>
</protein>
<feature type="region of interest" description="Disordered" evidence="3">
    <location>
        <begin position="257"/>
        <end position="279"/>
    </location>
</feature>
<dbReference type="GO" id="GO:0016020">
    <property type="term" value="C:membrane"/>
    <property type="evidence" value="ECO:0007669"/>
    <property type="project" value="TreeGrafter"/>
</dbReference>
<evidence type="ECO:0000256" key="2">
    <source>
        <dbReference type="ARBA" id="ARBA00023002"/>
    </source>
</evidence>
<dbReference type="CDD" id="cd05233">
    <property type="entry name" value="SDR_c"/>
    <property type="match status" value="1"/>
</dbReference>
<dbReference type="SUPFAM" id="SSF51735">
    <property type="entry name" value="NAD(P)-binding Rossmann-fold domains"/>
    <property type="match status" value="1"/>
</dbReference>
<organism evidence="4 5">
    <name type="scientific">Luteimonas terrae</name>
    <dbReference type="NCBI Taxonomy" id="1530191"/>
    <lineage>
        <taxon>Bacteria</taxon>
        <taxon>Pseudomonadati</taxon>
        <taxon>Pseudomonadota</taxon>
        <taxon>Gammaproteobacteria</taxon>
        <taxon>Lysobacterales</taxon>
        <taxon>Lysobacteraceae</taxon>
        <taxon>Luteimonas</taxon>
    </lineage>
</organism>
<dbReference type="InterPro" id="IPR020904">
    <property type="entry name" value="Sc_DH/Rdtase_CS"/>
</dbReference>
<dbReference type="Proteomes" id="UP000295543">
    <property type="component" value="Unassembled WGS sequence"/>
</dbReference>
<evidence type="ECO:0000256" key="3">
    <source>
        <dbReference type="SAM" id="MobiDB-lite"/>
    </source>
</evidence>
<dbReference type="Gene3D" id="3.40.50.720">
    <property type="entry name" value="NAD(P)-binding Rossmann-like Domain"/>
    <property type="match status" value="1"/>
</dbReference>